<comment type="caution">
    <text evidence="1">The sequence shown here is derived from an EMBL/GenBank/DDBJ whole genome shotgun (WGS) entry which is preliminary data.</text>
</comment>
<sequence>MYTKLPILTSINQELFFQQIALSENTNKSIIFRLYNPKKSSIELQKSKISITQKTISDQEVKVPDLYISDPISINPNSLVNIQKGLKHIEIITKIKSEKRKWMLIVCDSVPYNQVLKLKQKFPWLVLFSSALYKEMNMLKAFVELN</sequence>
<accession>A0A8H3X4K3</accession>
<proteinExistence type="predicted"/>
<gene>
    <name evidence="1" type="ORF">F8M41_007677</name>
</gene>
<organism evidence="1 2">
    <name type="scientific">Gigaspora margarita</name>
    <dbReference type="NCBI Taxonomy" id="4874"/>
    <lineage>
        <taxon>Eukaryota</taxon>
        <taxon>Fungi</taxon>
        <taxon>Fungi incertae sedis</taxon>
        <taxon>Mucoromycota</taxon>
        <taxon>Glomeromycotina</taxon>
        <taxon>Glomeromycetes</taxon>
        <taxon>Diversisporales</taxon>
        <taxon>Gigasporaceae</taxon>
        <taxon>Gigaspora</taxon>
    </lineage>
</organism>
<reference evidence="1 2" key="1">
    <citation type="journal article" date="2019" name="Environ. Microbiol.">
        <title>At the nexus of three kingdoms: the genome of the mycorrhizal fungus Gigaspora margarita provides insights into plant, endobacterial and fungal interactions.</title>
        <authorList>
            <person name="Venice F."/>
            <person name="Ghignone S."/>
            <person name="Salvioli di Fossalunga A."/>
            <person name="Amselem J."/>
            <person name="Novero M."/>
            <person name="Xianan X."/>
            <person name="Sedzielewska Toro K."/>
            <person name="Morin E."/>
            <person name="Lipzen A."/>
            <person name="Grigoriev I.V."/>
            <person name="Henrissat B."/>
            <person name="Martin F.M."/>
            <person name="Bonfante P."/>
        </authorList>
    </citation>
    <scope>NUCLEOTIDE SEQUENCE [LARGE SCALE GENOMIC DNA]</scope>
    <source>
        <strain evidence="1 2">BEG34</strain>
    </source>
</reference>
<evidence type="ECO:0000313" key="1">
    <source>
        <dbReference type="EMBL" id="KAF0414652.1"/>
    </source>
</evidence>
<dbReference type="OrthoDB" id="2436201at2759"/>
<keyword evidence="2" id="KW-1185">Reference proteome</keyword>
<name>A0A8H3X4K3_GIGMA</name>
<evidence type="ECO:0000313" key="2">
    <source>
        <dbReference type="Proteomes" id="UP000439903"/>
    </source>
</evidence>
<dbReference type="AlphaFoldDB" id="A0A8H3X4K3"/>
<dbReference type="Proteomes" id="UP000439903">
    <property type="component" value="Unassembled WGS sequence"/>
</dbReference>
<protein>
    <submittedName>
        <fullName evidence="1">Uncharacterized protein</fullName>
    </submittedName>
</protein>
<dbReference type="EMBL" id="WTPW01001781">
    <property type="protein sequence ID" value="KAF0414652.1"/>
    <property type="molecule type" value="Genomic_DNA"/>
</dbReference>